<dbReference type="InterPro" id="IPR001789">
    <property type="entry name" value="Sig_transdc_resp-reg_receiver"/>
</dbReference>
<feature type="modified residue" description="4-aspartylphosphate" evidence="9">
    <location>
        <position position="779"/>
    </location>
</feature>
<dbReference type="Gene3D" id="2.10.70.100">
    <property type="match status" value="1"/>
</dbReference>
<dbReference type="SUPFAM" id="SSF55874">
    <property type="entry name" value="ATPase domain of HSP90 chaperone/DNA topoisomerase II/histidine kinase"/>
    <property type="match status" value="1"/>
</dbReference>
<sequence>MTNKNSIDFFSRIIRYSIALLLCLGILACPLAVKADHLVENHKILKSASELDYPPFAIVNSDGSAGGFSVDLLKAAAEAVGLRVSFKVGPWNELKQSLADGALDVLPLVSYSQERDQVYDFTTSYIRLHGTVFIRKGDSSIKNLSDLKKKEILVMLGDTAHEYALKESLSDFIITTVNYEEAFKLLAAGKHDAIVVQQIVGLQIIKKLELNNIVPVEQEVHTALKPVALQLHGFEQKFCFAVPEGNQNLVSRLNEGLSIIFLDGTYNTLYEKWFAPILPKTEVPFSEQLQGILTILIPLLLLITLFGLWYLKLLVKKRTNHLELEIQLRTKAEVELAEANVKYVKAEELGKVGNWEYNIASEDFRGSLEAKKIFGLDQDTVSFSRPEIQSCIPEKERVHQTLIDLIEHNIPYALEYDIIKKDTGERRTVFSLAELEKDESGVPLKVSGFIQDITDRKRSEEDQKRLLSQLQQAMKLEAIGTLAGGIAHDFNNILGAVIGYAEIIRDDSPAGSAVLEDIEQVLKASYRAKELVKQILAFSKQAGTEAIPLKPAVIVQETVNFVRATVPTTIDITLDLDKESGPILADPTQIHQIVMNLCTNAFHAMEDMGGSLVISLKNTDITANDLGAEKEVRPGAFMHLSVADTGPGITREIRERIFDPYFTTKEIGKGSGLGLSIIHGVVKSSGGYITCQSTPGEGTVFHVFLPLVDETILPEDQPVEPVIPGNECILLVDDEEMLATMGKNMLERLGYQVTTRTNGIEALNTFQNHPDRFDLIITDQTMPGMQGIDLARRVLQIRPDLPVILCTGYSSSITEQKAKATGIKGFAMKPLVKKELAILVRKVLDDERLAN</sequence>
<dbReference type="PANTHER" id="PTHR43065:SF46">
    <property type="entry name" value="C4-DICARBOXYLATE TRANSPORT SENSOR PROTEIN DCTB"/>
    <property type="match status" value="1"/>
</dbReference>
<dbReference type="InterPro" id="IPR035965">
    <property type="entry name" value="PAS-like_dom_sf"/>
</dbReference>
<dbReference type="Gene3D" id="3.30.565.10">
    <property type="entry name" value="Histidine kinase-like ATPase, C-terminal domain"/>
    <property type="match status" value="1"/>
</dbReference>
<organism evidence="14 15">
    <name type="scientific">Desulfopila aestuarii DSM 18488</name>
    <dbReference type="NCBI Taxonomy" id="1121416"/>
    <lineage>
        <taxon>Bacteria</taxon>
        <taxon>Pseudomonadati</taxon>
        <taxon>Thermodesulfobacteriota</taxon>
        <taxon>Desulfobulbia</taxon>
        <taxon>Desulfobulbales</taxon>
        <taxon>Desulfocapsaceae</taxon>
        <taxon>Desulfopila</taxon>
    </lineage>
</organism>
<dbReference type="SMART" id="SM00387">
    <property type="entry name" value="HATPase_c"/>
    <property type="match status" value="1"/>
</dbReference>
<dbReference type="Pfam" id="PF00512">
    <property type="entry name" value="HisKA"/>
    <property type="match status" value="1"/>
</dbReference>
<evidence type="ECO:0000256" key="9">
    <source>
        <dbReference type="PROSITE-ProRule" id="PRU00169"/>
    </source>
</evidence>
<evidence type="ECO:0000256" key="5">
    <source>
        <dbReference type="ARBA" id="ARBA00022741"/>
    </source>
</evidence>
<dbReference type="Pfam" id="PF00072">
    <property type="entry name" value="Response_reg"/>
    <property type="match status" value="1"/>
</dbReference>
<dbReference type="InterPro" id="IPR000700">
    <property type="entry name" value="PAS-assoc_C"/>
</dbReference>
<dbReference type="Gene3D" id="1.10.287.130">
    <property type="match status" value="1"/>
</dbReference>
<dbReference type="SUPFAM" id="SSF53850">
    <property type="entry name" value="Periplasmic binding protein-like II"/>
    <property type="match status" value="1"/>
</dbReference>
<gene>
    <name evidence="14" type="ORF">SAMN02745220_00371</name>
</gene>
<dbReference type="OrthoDB" id="5436879at2"/>
<dbReference type="SMART" id="SM00388">
    <property type="entry name" value="HisKA"/>
    <property type="match status" value="1"/>
</dbReference>
<dbReference type="Gene3D" id="3.40.190.10">
    <property type="entry name" value="Periplasmic binding protein-like II"/>
    <property type="match status" value="2"/>
</dbReference>
<dbReference type="InterPro" id="IPR004358">
    <property type="entry name" value="Sig_transdc_His_kin-like_C"/>
</dbReference>
<evidence type="ECO:0000259" key="12">
    <source>
        <dbReference type="PROSITE" id="PS50110"/>
    </source>
</evidence>
<dbReference type="SUPFAM" id="SSF52172">
    <property type="entry name" value="CheY-like"/>
    <property type="match status" value="1"/>
</dbReference>
<dbReference type="InterPro" id="IPR005467">
    <property type="entry name" value="His_kinase_dom"/>
</dbReference>
<dbReference type="Pfam" id="PF00497">
    <property type="entry name" value="SBP_bac_3"/>
    <property type="match status" value="1"/>
</dbReference>
<dbReference type="CDD" id="cd13704">
    <property type="entry name" value="PBP2_HisK"/>
    <property type="match status" value="1"/>
</dbReference>
<dbReference type="InterPro" id="IPR036097">
    <property type="entry name" value="HisK_dim/P_sf"/>
</dbReference>
<dbReference type="Gene3D" id="3.40.50.2300">
    <property type="match status" value="1"/>
</dbReference>
<feature type="domain" description="Histidine kinase" evidence="11">
    <location>
        <begin position="485"/>
        <end position="709"/>
    </location>
</feature>
<dbReference type="Gene3D" id="3.30.450.20">
    <property type="entry name" value="PAS domain"/>
    <property type="match status" value="1"/>
</dbReference>
<dbReference type="STRING" id="1121416.SAMN02745220_00371"/>
<dbReference type="InterPro" id="IPR003661">
    <property type="entry name" value="HisK_dim/P_dom"/>
</dbReference>
<feature type="transmembrane region" description="Helical" evidence="10">
    <location>
        <begin position="289"/>
        <end position="311"/>
    </location>
</feature>
<dbReference type="PANTHER" id="PTHR43065">
    <property type="entry name" value="SENSOR HISTIDINE KINASE"/>
    <property type="match status" value="1"/>
</dbReference>
<dbReference type="CDD" id="cd00082">
    <property type="entry name" value="HisKA"/>
    <property type="match status" value="1"/>
</dbReference>
<keyword evidence="10" id="KW-1133">Transmembrane helix</keyword>
<dbReference type="GO" id="GO:0000155">
    <property type="term" value="F:phosphorelay sensor kinase activity"/>
    <property type="evidence" value="ECO:0007669"/>
    <property type="project" value="InterPro"/>
</dbReference>
<keyword evidence="5" id="KW-0547">Nucleotide-binding</keyword>
<dbReference type="InterPro" id="IPR001610">
    <property type="entry name" value="PAC"/>
</dbReference>
<dbReference type="PROSITE" id="PS51257">
    <property type="entry name" value="PROKAR_LIPOPROTEIN"/>
    <property type="match status" value="1"/>
</dbReference>
<dbReference type="Pfam" id="PF02518">
    <property type="entry name" value="HATPase_c"/>
    <property type="match status" value="1"/>
</dbReference>
<evidence type="ECO:0000256" key="3">
    <source>
        <dbReference type="ARBA" id="ARBA00022553"/>
    </source>
</evidence>
<evidence type="ECO:0000313" key="15">
    <source>
        <dbReference type="Proteomes" id="UP000184603"/>
    </source>
</evidence>
<dbReference type="AlphaFoldDB" id="A0A1M7XX47"/>
<name>A0A1M7XX47_9BACT</name>
<dbReference type="InterPro" id="IPR003594">
    <property type="entry name" value="HATPase_dom"/>
</dbReference>
<dbReference type="EMBL" id="FRFE01000002">
    <property type="protein sequence ID" value="SHO43433.1"/>
    <property type="molecule type" value="Genomic_DNA"/>
</dbReference>
<keyword evidence="10" id="KW-0472">Membrane</keyword>
<dbReference type="PROSITE" id="PS50109">
    <property type="entry name" value="HIS_KIN"/>
    <property type="match status" value="1"/>
</dbReference>
<proteinExistence type="predicted"/>
<evidence type="ECO:0000256" key="4">
    <source>
        <dbReference type="ARBA" id="ARBA00022679"/>
    </source>
</evidence>
<dbReference type="SUPFAM" id="SSF55785">
    <property type="entry name" value="PYP-like sensor domain (PAS domain)"/>
    <property type="match status" value="1"/>
</dbReference>
<dbReference type="PROSITE" id="PS50110">
    <property type="entry name" value="RESPONSE_REGULATORY"/>
    <property type="match status" value="1"/>
</dbReference>
<keyword evidence="7" id="KW-0067">ATP-binding</keyword>
<accession>A0A1M7XX47</accession>
<keyword evidence="6 14" id="KW-0418">Kinase</keyword>
<dbReference type="PROSITE" id="PS50113">
    <property type="entry name" value="PAC"/>
    <property type="match status" value="1"/>
</dbReference>
<evidence type="ECO:0000256" key="2">
    <source>
        <dbReference type="ARBA" id="ARBA00012438"/>
    </source>
</evidence>
<feature type="domain" description="PAC" evidence="13">
    <location>
        <begin position="412"/>
        <end position="465"/>
    </location>
</feature>
<dbReference type="SMART" id="SM00086">
    <property type="entry name" value="PAC"/>
    <property type="match status" value="1"/>
</dbReference>
<keyword evidence="3 9" id="KW-0597">Phosphoprotein</keyword>
<evidence type="ECO:0000256" key="10">
    <source>
        <dbReference type="SAM" id="Phobius"/>
    </source>
</evidence>
<evidence type="ECO:0000256" key="1">
    <source>
        <dbReference type="ARBA" id="ARBA00000085"/>
    </source>
</evidence>
<dbReference type="Proteomes" id="UP000184603">
    <property type="component" value="Unassembled WGS sequence"/>
</dbReference>
<evidence type="ECO:0000259" key="11">
    <source>
        <dbReference type="PROSITE" id="PS50109"/>
    </source>
</evidence>
<dbReference type="InterPro" id="IPR036890">
    <property type="entry name" value="HATPase_C_sf"/>
</dbReference>
<protein>
    <recommendedName>
        <fullName evidence="2">histidine kinase</fullName>
        <ecNumber evidence="2">2.7.13.3</ecNumber>
    </recommendedName>
</protein>
<dbReference type="InterPro" id="IPR011006">
    <property type="entry name" value="CheY-like_superfamily"/>
</dbReference>
<evidence type="ECO:0000256" key="8">
    <source>
        <dbReference type="ARBA" id="ARBA00023012"/>
    </source>
</evidence>
<dbReference type="EC" id="2.7.13.3" evidence="2"/>
<dbReference type="SMART" id="SM00062">
    <property type="entry name" value="PBPb"/>
    <property type="match status" value="1"/>
</dbReference>
<keyword evidence="8" id="KW-0902">Two-component regulatory system</keyword>
<reference evidence="14 15" key="1">
    <citation type="submission" date="2016-12" db="EMBL/GenBank/DDBJ databases">
        <authorList>
            <person name="Song W.-J."/>
            <person name="Kurnit D.M."/>
        </authorList>
    </citation>
    <scope>NUCLEOTIDE SEQUENCE [LARGE SCALE GENOMIC DNA]</scope>
    <source>
        <strain evidence="14 15">DSM 18488</strain>
    </source>
</reference>
<dbReference type="GO" id="GO:0005524">
    <property type="term" value="F:ATP binding"/>
    <property type="evidence" value="ECO:0007669"/>
    <property type="project" value="UniProtKB-KW"/>
</dbReference>
<keyword evidence="15" id="KW-1185">Reference proteome</keyword>
<dbReference type="SMART" id="SM00448">
    <property type="entry name" value="REC"/>
    <property type="match status" value="1"/>
</dbReference>
<comment type="catalytic activity">
    <reaction evidence="1">
        <text>ATP + protein L-histidine = ADP + protein N-phospho-L-histidine.</text>
        <dbReference type="EC" id="2.7.13.3"/>
    </reaction>
</comment>
<keyword evidence="10" id="KW-0812">Transmembrane</keyword>
<dbReference type="InterPro" id="IPR001638">
    <property type="entry name" value="Solute-binding_3/MltF_N"/>
</dbReference>
<feature type="domain" description="Response regulatory" evidence="12">
    <location>
        <begin position="728"/>
        <end position="844"/>
    </location>
</feature>
<dbReference type="CDD" id="cd00156">
    <property type="entry name" value="REC"/>
    <property type="match status" value="1"/>
</dbReference>
<dbReference type="RefSeq" id="WP_073611752.1">
    <property type="nucleotide sequence ID" value="NZ_FRFE01000002.1"/>
</dbReference>
<evidence type="ECO:0000259" key="13">
    <source>
        <dbReference type="PROSITE" id="PS50113"/>
    </source>
</evidence>
<evidence type="ECO:0000256" key="7">
    <source>
        <dbReference type="ARBA" id="ARBA00022840"/>
    </source>
</evidence>
<dbReference type="PRINTS" id="PR00344">
    <property type="entry name" value="BCTRLSENSOR"/>
</dbReference>
<evidence type="ECO:0000256" key="6">
    <source>
        <dbReference type="ARBA" id="ARBA00022777"/>
    </source>
</evidence>
<evidence type="ECO:0000313" key="14">
    <source>
        <dbReference type="EMBL" id="SHO43433.1"/>
    </source>
</evidence>
<keyword evidence="4" id="KW-0808">Transferase</keyword>
<dbReference type="SUPFAM" id="SSF47384">
    <property type="entry name" value="Homodimeric domain of signal transducing histidine kinase"/>
    <property type="match status" value="1"/>
</dbReference>